<name>A0AAV7MM70_PLEWA</name>
<evidence type="ECO:0000313" key="1">
    <source>
        <dbReference type="EMBL" id="KAJ1101330.1"/>
    </source>
</evidence>
<sequence length="80" mass="8754">DPAHMATGNVRTSSATNQNKDAISWMTVEIIPMRMSVALPALLRKADAVGKIPWLTILIGSWEVVPLKVFDLPGTTHLEM</sequence>
<protein>
    <submittedName>
        <fullName evidence="1">Uncharacterized protein</fullName>
    </submittedName>
</protein>
<reference evidence="1" key="1">
    <citation type="journal article" date="2022" name="bioRxiv">
        <title>Sequencing and chromosome-scale assembly of the giantPleurodeles waltlgenome.</title>
        <authorList>
            <person name="Brown T."/>
            <person name="Elewa A."/>
            <person name="Iarovenko S."/>
            <person name="Subramanian E."/>
            <person name="Araus A.J."/>
            <person name="Petzold A."/>
            <person name="Susuki M."/>
            <person name="Suzuki K.-i.T."/>
            <person name="Hayashi T."/>
            <person name="Toyoda A."/>
            <person name="Oliveira C."/>
            <person name="Osipova E."/>
            <person name="Leigh N.D."/>
            <person name="Simon A."/>
            <person name="Yun M.H."/>
        </authorList>
    </citation>
    <scope>NUCLEOTIDE SEQUENCE</scope>
    <source>
        <strain evidence="1">20211129_DDA</strain>
        <tissue evidence="1">Liver</tissue>
    </source>
</reference>
<organism evidence="1 2">
    <name type="scientific">Pleurodeles waltl</name>
    <name type="common">Iberian ribbed newt</name>
    <dbReference type="NCBI Taxonomy" id="8319"/>
    <lineage>
        <taxon>Eukaryota</taxon>
        <taxon>Metazoa</taxon>
        <taxon>Chordata</taxon>
        <taxon>Craniata</taxon>
        <taxon>Vertebrata</taxon>
        <taxon>Euteleostomi</taxon>
        <taxon>Amphibia</taxon>
        <taxon>Batrachia</taxon>
        <taxon>Caudata</taxon>
        <taxon>Salamandroidea</taxon>
        <taxon>Salamandridae</taxon>
        <taxon>Pleurodelinae</taxon>
        <taxon>Pleurodeles</taxon>
    </lineage>
</organism>
<gene>
    <name evidence="1" type="ORF">NDU88_006400</name>
</gene>
<keyword evidence="2" id="KW-1185">Reference proteome</keyword>
<dbReference type="EMBL" id="JANPWB010000014">
    <property type="protein sequence ID" value="KAJ1101330.1"/>
    <property type="molecule type" value="Genomic_DNA"/>
</dbReference>
<proteinExistence type="predicted"/>
<feature type="non-terminal residue" evidence="1">
    <location>
        <position position="80"/>
    </location>
</feature>
<dbReference type="AlphaFoldDB" id="A0AAV7MM70"/>
<feature type="non-terminal residue" evidence="1">
    <location>
        <position position="1"/>
    </location>
</feature>
<dbReference type="Proteomes" id="UP001066276">
    <property type="component" value="Chromosome 10"/>
</dbReference>
<comment type="caution">
    <text evidence="1">The sequence shown here is derived from an EMBL/GenBank/DDBJ whole genome shotgun (WGS) entry which is preliminary data.</text>
</comment>
<evidence type="ECO:0000313" key="2">
    <source>
        <dbReference type="Proteomes" id="UP001066276"/>
    </source>
</evidence>
<accession>A0AAV7MM70</accession>